<protein>
    <recommendedName>
        <fullName evidence="4">WD40 repeat domain-containing protein</fullName>
    </recommendedName>
</protein>
<dbReference type="Proteomes" id="UP000619788">
    <property type="component" value="Unassembled WGS sequence"/>
</dbReference>
<gene>
    <name evidence="2" type="ORF">Psi01_16890</name>
</gene>
<accession>A0A8J3SFH6</accession>
<dbReference type="Gene3D" id="2.120.10.30">
    <property type="entry name" value="TolB, C-terminal domain"/>
    <property type="match status" value="1"/>
</dbReference>
<proteinExistence type="predicted"/>
<dbReference type="InterPro" id="IPR011042">
    <property type="entry name" value="6-blade_b-propeller_TolB-like"/>
</dbReference>
<keyword evidence="3" id="KW-1185">Reference proteome</keyword>
<feature type="chain" id="PRO_5035307359" description="WD40 repeat domain-containing protein" evidence="1">
    <location>
        <begin position="31"/>
        <end position="336"/>
    </location>
</feature>
<keyword evidence="1" id="KW-0732">Signal</keyword>
<evidence type="ECO:0008006" key="4">
    <source>
        <dbReference type="Google" id="ProtNLM"/>
    </source>
</evidence>
<dbReference type="EMBL" id="BOOJ01000014">
    <property type="protein sequence ID" value="GIH91059.1"/>
    <property type="molecule type" value="Genomic_DNA"/>
</dbReference>
<evidence type="ECO:0000313" key="3">
    <source>
        <dbReference type="Proteomes" id="UP000619788"/>
    </source>
</evidence>
<evidence type="ECO:0000313" key="2">
    <source>
        <dbReference type="EMBL" id="GIH91059.1"/>
    </source>
</evidence>
<reference evidence="2 3" key="1">
    <citation type="submission" date="2021-01" db="EMBL/GenBank/DDBJ databases">
        <title>Whole genome shotgun sequence of Planobispora siamensis NBRC 107568.</title>
        <authorList>
            <person name="Komaki H."/>
            <person name="Tamura T."/>
        </authorList>
    </citation>
    <scope>NUCLEOTIDE SEQUENCE [LARGE SCALE GENOMIC DNA]</scope>
    <source>
        <strain evidence="2 3">NBRC 107568</strain>
    </source>
</reference>
<evidence type="ECO:0000256" key="1">
    <source>
        <dbReference type="SAM" id="SignalP"/>
    </source>
</evidence>
<comment type="caution">
    <text evidence="2">The sequence shown here is derived from an EMBL/GenBank/DDBJ whole genome shotgun (WGS) entry which is preliminary data.</text>
</comment>
<feature type="signal peptide" evidence="1">
    <location>
        <begin position="1"/>
        <end position="30"/>
    </location>
</feature>
<dbReference type="AlphaFoldDB" id="A0A8J3SFH6"/>
<name>A0A8J3SFH6_9ACTN</name>
<sequence length="336" mass="35453">MNPSTFARGLGALTLTAAAAATVAAGPAQANTGAASADTVRYAWTKSCQKKDYTVPCGHWTLTMRSGKTIKLTDARTHPVDKKGKVDKGSATIFAISGDGRVVNYFKGDKLVVRDVNTGKVRPLPGAAAILPKGLGMDNIDTTLSPDGSIVVIDYFDDKDKLPSLVANVKTGKVIKLSAKYAVLSFSPDGEHLLTSRYTDDNTTEFVVFDAAGEKTDSQVVPQIVSNNAPIALADDGNTVAVVITGGSGKTSLRAYDLAADTVSEAVPLGIPKKESSQRLFWNPSGALTLWTALTDTEGDVTAAVKRTVDADSGATRKLDSFKIKGNTWSWWLPGE</sequence>
<dbReference type="RefSeq" id="WP_204063361.1">
    <property type="nucleotide sequence ID" value="NZ_BOOJ01000014.1"/>
</dbReference>
<dbReference type="SUPFAM" id="SSF82171">
    <property type="entry name" value="DPP6 N-terminal domain-like"/>
    <property type="match status" value="1"/>
</dbReference>
<organism evidence="2 3">
    <name type="scientific">Planobispora siamensis</name>
    <dbReference type="NCBI Taxonomy" id="936338"/>
    <lineage>
        <taxon>Bacteria</taxon>
        <taxon>Bacillati</taxon>
        <taxon>Actinomycetota</taxon>
        <taxon>Actinomycetes</taxon>
        <taxon>Streptosporangiales</taxon>
        <taxon>Streptosporangiaceae</taxon>
        <taxon>Planobispora</taxon>
    </lineage>
</organism>